<sequence length="171" mass="19473">MVVFVPQSEKYRNLDVSSPCPYTETWKKLSPCWKTCGDPSSSTIFARNFPATSIRKLRKLKTASDPSLDRTLLVTSLGDPPNDCVLLLRIQPCPNYLPCPAAVQPGAVLVGRFRRNVKRRGRNRERKFESRRIDYQGRALFVGLQMGSNFTHPDHSRTAFKAVVLFPWECE</sequence>
<dbReference type="WBParaSite" id="nRc.2.0.1.t36276-RA">
    <property type="protein sequence ID" value="nRc.2.0.1.t36276-RA"/>
    <property type="gene ID" value="nRc.2.0.1.g36276"/>
</dbReference>
<evidence type="ECO:0000313" key="1">
    <source>
        <dbReference type="Proteomes" id="UP000887565"/>
    </source>
</evidence>
<organism evidence="1 2">
    <name type="scientific">Romanomermis culicivorax</name>
    <name type="common">Nematode worm</name>
    <dbReference type="NCBI Taxonomy" id="13658"/>
    <lineage>
        <taxon>Eukaryota</taxon>
        <taxon>Metazoa</taxon>
        <taxon>Ecdysozoa</taxon>
        <taxon>Nematoda</taxon>
        <taxon>Enoplea</taxon>
        <taxon>Dorylaimia</taxon>
        <taxon>Mermithida</taxon>
        <taxon>Mermithoidea</taxon>
        <taxon>Mermithidae</taxon>
        <taxon>Romanomermis</taxon>
    </lineage>
</organism>
<dbReference type="Proteomes" id="UP000887565">
    <property type="component" value="Unplaced"/>
</dbReference>
<accession>A0A915KDZ2</accession>
<protein>
    <submittedName>
        <fullName evidence="2">Uncharacterized protein</fullName>
    </submittedName>
</protein>
<evidence type="ECO:0000313" key="2">
    <source>
        <dbReference type="WBParaSite" id="nRc.2.0.1.t36276-RA"/>
    </source>
</evidence>
<name>A0A915KDZ2_ROMCU</name>
<dbReference type="AlphaFoldDB" id="A0A915KDZ2"/>
<keyword evidence="1" id="KW-1185">Reference proteome</keyword>
<proteinExistence type="predicted"/>
<reference evidence="2" key="1">
    <citation type="submission" date="2022-11" db="UniProtKB">
        <authorList>
            <consortium name="WormBaseParasite"/>
        </authorList>
    </citation>
    <scope>IDENTIFICATION</scope>
</reference>